<sequence length="63" mass="7392">MSSSLKDILGSIEQLEKFFDEYQQAFQKNSENIIANLSSTWKLMKLEHDDLQKIENNIENSKE</sequence>
<accession>X1H849</accession>
<evidence type="ECO:0000313" key="1">
    <source>
        <dbReference type="EMBL" id="GAH53260.1"/>
    </source>
</evidence>
<comment type="caution">
    <text evidence="1">The sequence shown here is derived from an EMBL/GenBank/DDBJ whole genome shotgun (WGS) entry which is preliminary data.</text>
</comment>
<reference evidence="1" key="1">
    <citation type="journal article" date="2014" name="Front. Microbiol.">
        <title>High frequency of phylogenetically diverse reductive dehalogenase-homologous genes in deep subseafloor sedimentary metagenomes.</title>
        <authorList>
            <person name="Kawai M."/>
            <person name="Futagami T."/>
            <person name="Toyoda A."/>
            <person name="Takaki Y."/>
            <person name="Nishi S."/>
            <person name="Hori S."/>
            <person name="Arai W."/>
            <person name="Tsubouchi T."/>
            <person name="Morono Y."/>
            <person name="Uchiyama I."/>
            <person name="Ito T."/>
            <person name="Fujiyama A."/>
            <person name="Inagaki F."/>
            <person name="Takami H."/>
        </authorList>
    </citation>
    <scope>NUCLEOTIDE SEQUENCE</scope>
    <source>
        <strain evidence="1">Expedition CK06-06</strain>
    </source>
</reference>
<name>X1H849_9ZZZZ</name>
<gene>
    <name evidence="1" type="ORF">S03H2_32082</name>
</gene>
<dbReference type="AlphaFoldDB" id="X1H849"/>
<dbReference type="EMBL" id="BARU01019485">
    <property type="protein sequence ID" value="GAH53260.1"/>
    <property type="molecule type" value="Genomic_DNA"/>
</dbReference>
<organism evidence="1">
    <name type="scientific">marine sediment metagenome</name>
    <dbReference type="NCBI Taxonomy" id="412755"/>
    <lineage>
        <taxon>unclassified sequences</taxon>
        <taxon>metagenomes</taxon>
        <taxon>ecological metagenomes</taxon>
    </lineage>
</organism>
<proteinExistence type="predicted"/>
<protein>
    <submittedName>
        <fullName evidence="1">Uncharacterized protein</fullName>
    </submittedName>
</protein>